<dbReference type="EMBL" id="JBHSBI010000002">
    <property type="protein sequence ID" value="MFC4006420.1"/>
    <property type="molecule type" value="Genomic_DNA"/>
</dbReference>
<accession>A0ABV8G0A3</accession>
<gene>
    <name evidence="2" type="ORF">ACFOY2_04255</name>
</gene>
<evidence type="ECO:0000313" key="2">
    <source>
        <dbReference type="EMBL" id="MFC4006420.1"/>
    </source>
</evidence>
<organism evidence="2 3">
    <name type="scientific">Nonomuraea purpurea</name>
    <dbReference type="NCBI Taxonomy" id="1849276"/>
    <lineage>
        <taxon>Bacteria</taxon>
        <taxon>Bacillati</taxon>
        <taxon>Actinomycetota</taxon>
        <taxon>Actinomycetes</taxon>
        <taxon>Streptosporangiales</taxon>
        <taxon>Streptosporangiaceae</taxon>
        <taxon>Nonomuraea</taxon>
    </lineage>
</organism>
<proteinExistence type="predicted"/>
<reference evidence="3" key="1">
    <citation type="journal article" date="2019" name="Int. J. Syst. Evol. Microbiol.">
        <title>The Global Catalogue of Microorganisms (GCM) 10K type strain sequencing project: providing services to taxonomists for standard genome sequencing and annotation.</title>
        <authorList>
            <consortium name="The Broad Institute Genomics Platform"/>
            <consortium name="The Broad Institute Genome Sequencing Center for Infectious Disease"/>
            <person name="Wu L."/>
            <person name="Ma J."/>
        </authorList>
    </citation>
    <scope>NUCLEOTIDE SEQUENCE [LARGE SCALE GENOMIC DNA]</scope>
    <source>
        <strain evidence="3">TBRC 1276</strain>
    </source>
</reference>
<name>A0ABV8G0A3_9ACTN</name>
<feature type="region of interest" description="Disordered" evidence="1">
    <location>
        <begin position="1"/>
        <end position="41"/>
    </location>
</feature>
<comment type="caution">
    <text evidence="2">The sequence shown here is derived from an EMBL/GenBank/DDBJ whole genome shotgun (WGS) entry which is preliminary data.</text>
</comment>
<keyword evidence="3" id="KW-1185">Reference proteome</keyword>
<protein>
    <submittedName>
        <fullName evidence="2">Uncharacterized protein</fullName>
    </submittedName>
</protein>
<evidence type="ECO:0000313" key="3">
    <source>
        <dbReference type="Proteomes" id="UP001595851"/>
    </source>
</evidence>
<dbReference type="Proteomes" id="UP001595851">
    <property type="component" value="Unassembled WGS sequence"/>
</dbReference>
<sequence>MGRHEKPHTAKDQPDDAQEGSNQDEVHQSRGKHAAASKDEK</sequence>
<evidence type="ECO:0000256" key="1">
    <source>
        <dbReference type="SAM" id="MobiDB-lite"/>
    </source>
</evidence>
<dbReference type="RefSeq" id="WP_379526577.1">
    <property type="nucleotide sequence ID" value="NZ_JBHSBI010000002.1"/>
</dbReference>